<dbReference type="EMBL" id="BARS01039906">
    <property type="protein sequence ID" value="GAG24327.1"/>
    <property type="molecule type" value="Genomic_DNA"/>
</dbReference>
<dbReference type="Gene3D" id="3.30.420.280">
    <property type="match status" value="1"/>
</dbReference>
<sequence>RPVVEAGLIDEAMQEEIEYMRTAPICVGIDWGIEGEDSLCIMLGVRAEAYVGIMEVMLGSGVLIDKITKRLWDWYKQYGEFEVFADQSHPFENRELEEAGFPVQRVDFRKWRDFGFKNLGRFFAFRRIKILKELDIVSDRLKAFRKDKYGRPIKDINAHVADALMCMLIRFPFMEEFPDDIRVHEEDEQGWLGKEVSDDEVLFF</sequence>
<comment type="caution">
    <text evidence="1">The sequence shown here is derived from an EMBL/GenBank/DDBJ whole genome shotgun (WGS) entry which is preliminary data.</text>
</comment>
<evidence type="ECO:0000313" key="1">
    <source>
        <dbReference type="EMBL" id="GAG24327.1"/>
    </source>
</evidence>
<dbReference type="AlphaFoldDB" id="X0WM82"/>
<organism evidence="1">
    <name type="scientific">marine sediment metagenome</name>
    <dbReference type="NCBI Taxonomy" id="412755"/>
    <lineage>
        <taxon>unclassified sequences</taxon>
        <taxon>metagenomes</taxon>
        <taxon>ecological metagenomes</taxon>
    </lineage>
</organism>
<proteinExistence type="predicted"/>
<protein>
    <recommendedName>
        <fullName evidence="2">Terminase large subunit gp17-like C-terminal domain-containing protein</fullName>
    </recommendedName>
</protein>
<evidence type="ECO:0008006" key="2">
    <source>
        <dbReference type="Google" id="ProtNLM"/>
    </source>
</evidence>
<accession>X0WM82</accession>
<name>X0WM82_9ZZZZ</name>
<reference evidence="1" key="1">
    <citation type="journal article" date="2014" name="Front. Microbiol.">
        <title>High frequency of phylogenetically diverse reductive dehalogenase-homologous genes in deep subseafloor sedimentary metagenomes.</title>
        <authorList>
            <person name="Kawai M."/>
            <person name="Futagami T."/>
            <person name="Toyoda A."/>
            <person name="Takaki Y."/>
            <person name="Nishi S."/>
            <person name="Hori S."/>
            <person name="Arai W."/>
            <person name="Tsubouchi T."/>
            <person name="Morono Y."/>
            <person name="Uchiyama I."/>
            <person name="Ito T."/>
            <person name="Fujiyama A."/>
            <person name="Inagaki F."/>
            <person name="Takami H."/>
        </authorList>
    </citation>
    <scope>NUCLEOTIDE SEQUENCE</scope>
    <source>
        <strain evidence="1">Expedition CK06-06</strain>
    </source>
</reference>
<feature type="non-terminal residue" evidence="1">
    <location>
        <position position="1"/>
    </location>
</feature>
<gene>
    <name evidence="1" type="ORF">S01H1_60907</name>
</gene>